<dbReference type="InterPro" id="IPR003141">
    <property type="entry name" value="Pol/His_phosphatase_N"/>
</dbReference>
<keyword evidence="4" id="KW-1185">Reference proteome</keyword>
<name>A0ABW2QC01_9MICO</name>
<organism evidence="3 4">
    <name type="scientific">Georgenia alba</name>
    <dbReference type="NCBI Taxonomy" id="2233858"/>
    <lineage>
        <taxon>Bacteria</taxon>
        <taxon>Bacillati</taxon>
        <taxon>Actinomycetota</taxon>
        <taxon>Actinomycetes</taxon>
        <taxon>Micrococcales</taxon>
        <taxon>Bogoriellaceae</taxon>
        <taxon>Georgenia</taxon>
    </lineage>
</organism>
<dbReference type="RefSeq" id="WP_382395565.1">
    <property type="nucleotide sequence ID" value="NZ_JBHTCQ010000003.1"/>
</dbReference>
<feature type="region of interest" description="Disordered" evidence="1">
    <location>
        <begin position="111"/>
        <end position="135"/>
    </location>
</feature>
<evidence type="ECO:0000256" key="1">
    <source>
        <dbReference type="SAM" id="MobiDB-lite"/>
    </source>
</evidence>
<accession>A0ABW2QC01</accession>
<evidence type="ECO:0000259" key="2">
    <source>
        <dbReference type="SMART" id="SM00481"/>
    </source>
</evidence>
<proteinExistence type="predicted"/>
<dbReference type="SMART" id="SM00481">
    <property type="entry name" value="POLIIIAc"/>
    <property type="match status" value="1"/>
</dbReference>
<dbReference type="PANTHER" id="PTHR42924">
    <property type="entry name" value="EXONUCLEASE"/>
    <property type="match status" value="1"/>
</dbReference>
<feature type="domain" description="Polymerase/histidinol phosphatase N-terminal" evidence="2">
    <location>
        <begin position="148"/>
        <end position="213"/>
    </location>
</feature>
<feature type="compositionally biased region" description="Pro residues" evidence="1">
    <location>
        <begin position="115"/>
        <end position="128"/>
    </location>
</feature>
<dbReference type="CDD" id="cd07432">
    <property type="entry name" value="PHP_HisPPase"/>
    <property type="match status" value="1"/>
</dbReference>
<evidence type="ECO:0000313" key="4">
    <source>
        <dbReference type="Proteomes" id="UP001596455"/>
    </source>
</evidence>
<dbReference type="Proteomes" id="UP001596455">
    <property type="component" value="Unassembled WGS sequence"/>
</dbReference>
<dbReference type="EMBL" id="JBHTCQ010000003">
    <property type="protein sequence ID" value="MFC7406292.1"/>
    <property type="molecule type" value="Genomic_DNA"/>
</dbReference>
<sequence>MTRIVHDLRLGLEDRLEQELRTLPFEVQGGDPSLEVTLEYDRTAAVVDLGCSGPDGWRGWSGGARDRVVVGADAATPGYLPGPLEPGEWSVQLGLYRLPVEPVPVRVTVETPATSPVPPEPEVVPAPSTPRASDRRLPAPEGLTWFAGDFHAHSTHSDGEQSLGELAGLAVRNGLDFLAVTEHNTVSHHPLLPGIGAAHDLTLLPGQEVTTPRGHANAFGDIGWVDFREPPDRWVRDVAARGGLLSINHPLQGEWAWQHPLTEPPDALELAHVSWFAHPTATAPWALLARWRPGVTLLGGSDYHNPSHGYLPGTPATWVLAEDRSVEALLDAARAGRTAVTRLTAPDAPALVRLGEDLAALDADGAVLGDVEGRARLLHGDRVVLPAHRAGTGPYRLETPTGEILAICT</sequence>
<protein>
    <submittedName>
        <fullName evidence="3">CehA/McbA family metallohydrolase</fullName>
    </submittedName>
</protein>
<dbReference type="PANTHER" id="PTHR42924:SF3">
    <property type="entry name" value="POLYMERASE_HISTIDINOL PHOSPHATASE N-TERMINAL DOMAIN-CONTAINING PROTEIN"/>
    <property type="match status" value="1"/>
</dbReference>
<dbReference type="SUPFAM" id="SSF89550">
    <property type="entry name" value="PHP domain-like"/>
    <property type="match status" value="1"/>
</dbReference>
<reference evidence="4" key="1">
    <citation type="journal article" date="2019" name="Int. J. Syst. Evol. Microbiol.">
        <title>The Global Catalogue of Microorganisms (GCM) 10K type strain sequencing project: providing services to taxonomists for standard genome sequencing and annotation.</title>
        <authorList>
            <consortium name="The Broad Institute Genomics Platform"/>
            <consortium name="The Broad Institute Genome Sequencing Center for Infectious Disease"/>
            <person name="Wu L."/>
            <person name="Ma J."/>
        </authorList>
    </citation>
    <scope>NUCLEOTIDE SEQUENCE [LARGE SCALE GENOMIC DNA]</scope>
    <source>
        <strain evidence="4">JCM 1490</strain>
    </source>
</reference>
<dbReference type="NCBIfam" id="NF038032">
    <property type="entry name" value="CehA_McbA_metalo"/>
    <property type="match status" value="1"/>
</dbReference>
<comment type="caution">
    <text evidence="3">The sequence shown here is derived from an EMBL/GenBank/DDBJ whole genome shotgun (WGS) entry which is preliminary data.</text>
</comment>
<dbReference type="InterPro" id="IPR052018">
    <property type="entry name" value="PHP_domain"/>
</dbReference>
<dbReference type="Gene3D" id="3.20.20.140">
    <property type="entry name" value="Metal-dependent hydrolases"/>
    <property type="match status" value="1"/>
</dbReference>
<dbReference type="InterPro" id="IPR016195">
    <property type="entry name" value="Pol/histidinol_Pase-like"/>
</dbReference>
<evidence type="ECO:0000313" key="3">
    <source>
        <dbReference type="EMBL" id="MFC7406292.1"/>
    </source>
</evidence>
<gene>
    <name evidence="3" type="ORF">ACFQQL_14330</name>
</gene>